<name>A0ABZ2YNG1_9BACT</name>
<accession>A0ABZ2YNG1</accession>
<gene>
    <name evidence="3" type="ORF">WJU16_23880</name>
</gene>
<organism evidence="3 4">
    <name type="scientific">Chitinophaga pollutisoli</name>
    <dbReference type="NCBI Taxonomy" id="3133966"/>
    <lineage>
        <taxon>Bacteria</taxon>
        <taxon>Pseudomonadati</taxon>
        <taxon>Bacteroidota</taxon>
        <taxon>Chitinophagia</taxon>
        <taxon>Chitinophagales</taxon>
        <taxon>Chitinophagaceae</taxon>
        <taxon>Chitinophaga</taxon>
    </lineage>
</organism>
<feature type="signal peptide" evidence="1">
    <location>
        <begin position="1"/>
        <end position="24"/>
    </location>
</feature>
<evidence type="ECO:0000256" key="1">
    <source>
        <dbReference type="SAM" id="SignalP"/>
    </source>
</evidence>
<keyword evidence="4" id="KW-1185">Reference proteome</keyword>
<dbReference type="Gene3D" id="2.60.120.260">
    <property type="entry name" value="Galactose-binding domain-like"/>
    <property type="match status" value="1"/>
</dbReference>
<dbReference type="Proteomes" id="UP001485459">
    <property type="component" value="Chromosome"/>
</dbReference>
<evidence type="ECO:0000313" key="3">
    <source>
        <dbReference type="EMBL" id="WZN41005.1"/>
    </source>
</evidence>
<keyword evidence="1" id="KW-0732">Signal</keyword>
<dbReference type="PROSITE" id="PS50022">
    <property type="entry name" value="FA58C_3"/>
    <property type="match status" value="1"/>
</dbReference>
<dbReference type="PROSITE" id="PS51257">
    <property type="entry name" value="PROKAR_LIPOPROTEIN"/>
    <property type="match status" value="1"/>
</dbReference>
<feature type="domain" description="F5/8 type C" evidence="2">
    <location>
        <begin position="19"/>
        <end position="175"/>
    </location>
</feature>
<dbReference type="InterPro" id="IPR000421">
    <property type="entry name" value="FA58C"/>
</dbReference>
<feature type="chain" id="PRO_5045820987" evidence="1">
    <location>
        <begin position="25"/>
        <end position="176"/>
    </location>
</feature>
<protein>
    <submittedName>
        <fullName evidence="3">Discoidin domain-containing protein</fullName>
    </submittedName>
</protein>
<dbReference type="InterPro" id="IPR008979">
    <property type="entry name" value="Galactose-bd-like_sf"/>
</dbReference>
<reference evidence="4" key="1">
    <citation type="submission" date="2024-03" db="EMBL/GenBank/DDBJ databases">
        <title>Chitinophaga horti sp. nov., isolated from garden soil.</title>
        <authorList>
            <person name="Lee D.S."/>
            <person name="Han D.M."/>
            <person name="Baek J.H."/>
            <person name="Choi D.G."/>
            <person name="Jeon J.H."/>
            <person name="Jeon C.O."/>
        </authorList>
    </citation>
    <scope>NUCLEOTIDE SEQUENCE [LARGE SCALE GENOMIC DNA]</scope>
    <source>
        <strain evidence="4">GPA1</strain>
    </source>
</reference>
<evidence type="ECO:0000313" key="4">
    <source>
        <dbReference type="Proteomes" id="UP001485459"/>
    </source>
</evidence>
<evidence type="ECO:0000259" key="2">
    <source>
        <dbReference type="PROSITE" id="PS50022"/>
    </source>
</evidence>
<proteinExistence type="predicted"/>
<dbReference type="SUPFAM" id="SSF49785">
    <property type="entry name" value="Galactose-binding domain-like"/>
    <property type="match status" value="1"/>
</dbReference>
<sequence length="176" mass="19380">MQKNHLYLYLLACCIAAACGKADAVFFEDKSTVMKADRTGWSATASSQETTCETATADLVLDGKTATYWSSQGCPTVLPYPHSITLDMKKAINLVSVEIIARQNDANGMTKFKMEGSNDSNTWTVLRDNLAFVPTTRTAQSYPVPSSATWRYLRVTALEGPIQKAFLSEIEVYTTK</sequence>
<dbReference type="EMBL" id="CP149822">
    <property type="protein sequence ID" value="WZN41005.1"/>
    <property type="molecule type" value="Genomic_DNA"/>
</dbReference>
<dbReference type="Pfam" id="PF00754">
    <property type="entry name" value="F5_F8_type_C"/>
    <property type="match status" value="1"/>
</dbReference>
<dbReference type="RefSeq" id="WP_341835867.1">
    <property type="nucleotide sequence ID" value="NZ_CP149822.1"/>
</dbReference>